<dbReference type="EMBL" id="LMTZ01000140">
    <property type="protein sequence ID" value="KST63240.1"/>
    <property type="molecule type" value="Genomic_DNA"/>
</dbReference>
<sequence length="67" mass="7963">MCWLELCLTKVKINDGKASLALFFTDFLVDYRNGNQLFINFSIFQAFSRSVLLKIYILWVEVFYNNK</sequence>
<organism evidence="1 2">
    <name type="scientific">Mastigocoleus testarum BC008</name>
    <dbReference type="NCBI Taxonomy" id="371196"/>
    <lineage>
        <taxon>Bacteria</taxon>
        <taxon>Bacillati</taxon>
        <taxon>Cyanobacteriota</taxon>
        <taxon>Cyanophyceae</taxon>
        <taxon>Nostocales</taxon>
        <taxon>Hapalosiphonaceae</taxon>
        <taxon>Mastigocoleus</taxon>
    </lineage>
</organism>
<dbReference type="Proteomes" id="UP000053372">
    <property type="component" value="Unassembled WGS sequence"/>
</dbReference>
<gene>
    <name evidence="1" type="ORF">BC008_38805</name>
</gene>
<keyword evidence="2" id="KW-1185">Reference proteome</keyword>
<accession>A0A0V7ZFI7</accession>
<comment type="caution">
    <text evidence="1">The sequence shown here is derived from an EMBL/GenBank/DDBJ whole genome shotgun (WGS) entry which is preliminary data.</text>
</comment>
<evidence type="ECO:0000313" key="2">
    <source>
        <dbReference type="Proteomes" id="UP000053372"/>
    </source>
</evidence>
<reference evidence="1 2" key="1">
    <citation type="journal article" date="2015" name="Genome Announc.">
        <title>Draft Genome of the Euendolithic (true boring) Cyanobacterium Mastigocoleus testarum strain BC008.</title>
        <authorList>
            <person name="Guida B.S."/>
            <person name="Garcia-Pichel F."/>
        </authorList>
    </citation>
    <scope>NUCLEOTIDE SEQUENCE [LARGE SCALE GENOMIC DNA]</scope>
    <source>
        <strain evidence="1 2">BC008</strain>
    </source>
</reference>
<evidence type="ECO:0000313" key="1">
    <source>
        <dbReference type="EMBL" id="KST63240.1"/>
    </source>
</evidence>
<dbReference type="AlphaFoldDB" id="A0A0V7ZFI7"/>
<protein>
    <submittedName>
        <fullName evidence="1">Uncharacterized protein</fullName>
    </submittedName>
</protein>
<name>A0A0V7ZFI7_9CYAN</name>
<proteinExistence type="predicted"/>